<keyword evidence="1 3" id="KW-0732">Signal</keyword>
<evidence type="ECO:0000313" key="6">
    <source>
        <dbReference type="Proteomes" id="UP001642405"/>
    </source>
</evidence>
<dbReference type="InterPro" id="IPR035971">
    <property type="entry name" value="CBD_sf"/>
</dbReference>
<dbReference type="SUPFAM" id="SSF57180">
    <property type="entry name" value="Cellulose-binding domain"/>
    <property type="match status" value="1"/>
</dbReference>
<feature type="region of interest" description="Disordered" evidence="2">
    <location>
        <begin position="120"/>
        <end position="154"/>
    </location>
</feature>
<feature type="signal peptide" evidence="3">
    <location>
        <begin position="1"/>
        <end position="18"/>
    </location>
</feature>
<feature type="domain" description="CBM1" evidence="4">
    <location>
        <begin position="20"/>
        <end position="56"/>
    </location>
</feature>
<evidence type="ECO:0000313" key="5">
    <source>
        <dbReference type="EMBL" id="CAK7220118.1"/>
    </source>
</evidence>
<evidence type="ECO:0000256" key="3">
    <source>
        <dbReference type="SAM" id="SignalP"/>
    </source>
</evidence>
<organism evidence="5 6">
    <name type="scientific">Sporothrix curviconia</name>
    <dbReference type="NCBI Taxonomy" id="1260050"/>
    <lineage>
        <taxon>Eukaryota</taxon>
        <taxon>Fungi</taxon>
        <taxon>Dikarya</taxon>
        <taxon>Ascomycota</taxon>
        <taxon>Pezizomycotina</taxon>
        <taxon>Sordariomycetes</taxon>
        <taxon>Sordariomycetidae</taxon>
        <taxon>Ophiostomatales</taxon>
        <taxon>Ophiostomataceae</taxon>
        <taxon>Sporothrix</taxon>
    </lineage>
</organism>
<dbReference type="EMBL" id="CAWUHB010000019">
    <property type="protein sequence ID" value="CAK7220118.1"/>
    <property type="molecule type" value="Genomic_DNA"/>
</dbReference>
<gene>
    <name evidence="5" type="ORF">SCUCBS95973_004050</name>
</gene>
<protein>
    <recommendedName>
        <fullName evidence="4">CBM1 domain-containing protein</fullName>
    </recommendedName>
</protein>
<dbReference type="InterPro" id="IPR000254">
    <property type="entry name" value="CBD"/>
</dbReference>
<proteinExistence type="predicted"/>
<evidence type="ECO:0000259" key="4">
    <source>
        <dbReference type="PROSITE" id="PS51164"/>
    </source>
</evidence>
<feature type="chain" id="PRO_5046812478" description="CBM1 domain-containing protein" evidence="3">
    <location>
        <begin position="19"/>
        <end position="229"/>
    </location>
</feature>
<dbReference type="Pfam" id="PF00734">
    <property type="entry name" value="CBM_1"/>
    <property type="match status" value="1"/>
</dbReference>
<evidence type="ECO:0000256" key="2">
    <source>
        <dbReference type="SAM" id="MobiDB-lite"/>
    </source>
</evidence>
<name>A0ABP0BKK5_9PEZI</name>
<feature type="compositionally biased region" description="Pro residues" evidence="2">
    <location>
        <begin position="128"/>
        <end position="140"/>
    </location>
</feature>
<reference evidence="5 6" key="1">
    <citation type="submission" date="2024-01" db="EMBL/GenBank/DDBJ databases">
        <authorList>
            <person name="Allen C."/>
            <person name="Tagirdzhanova G."/>
        </authorList>
    </citation>
    <scope>NUCLEOTIDE SEQUENCE [LARGE SCALE GENOMIC DNA]</scope>
</reference>
<dbReference type="Proteomes" id="UP001642405">
    <property type="component" value="Unassembled WGS sequence"/>
</dbReference>
<sequence>MTPKVLLPVVLLASTVAAQKLAPVWSQCGGSAFAGPTACASGNYCSFGNPWYSQCLPGSADDPLQGGIPDSPLETNTVQTIITIGGNNGNGNGNGGDPPVTITTSYTFLLPSTTILATHHHLTSTPGPSAPPAPPAPPAPTQGGGSGEGDGAPLLTVIGGTTYTIIQDPPATGNNKRTVAVPAVAPRVTTLYNEGRPLVADSRLQETPAILATPTAKWTTIVTVAEKKA</sequence>
<dbReference type="SMART" id="SM00236">
    <property type="entry name" value="fCBD"/>
    <property type="match status" value="1"/>
</dbReference>
<accession>A0ABP0BKK5</accession>
<evidence type="ECO:0000256" key="1">
    <source>
        <dbReference type="ARBA" id="ARBA00022729"/>
    </source>
</evidence>
<dbReference type="PROSITE" id="PS51164">
    <property type="entry name" value="CBM1_2"/>
    <property type="match status" value="1"/>
</dbReference>
<dbReference type="PROSITE" id="PS00562">
    <property type="entry name" value="CBM1_1"/>
    <property type="match status" value="1"/>
</dbReference>
<comment type="caution">
    <text evidence="5">The sequence shown here is derived from an EMBL/GenBank/DDBJ whole genome shotgun (WGS) entry which is preliminary data.</text>
</comment>
<keyword evidence="6" id="KW-1185">Reference proteome</keyword>